<dbReference type="InterPro" id="IPR017975">
    <property type="entry name" value="Tubulin_CS"/>
</dbReference>
<evidence type="ECO:0000256" key="4">
    <source>
        <dbReference type="ARBA" id="ARBA00022801"/>
    </source>
</evidence>
<dbReference type="Proteomes" id="UP000816034">
    <property type="component" value="Unassembled WGS sequence"/>
</dbReference>
<evidence type="ECO:0000313" key="13">
    <source>
        <dbReference type="Proteomes" id="UP000816034"/>
    </source>
</evidence>
<comment type="catalytic activity">
    <reaction evidence="8">
        <text>GTP + H2O = GDP + phosphate + H(+)</text>
        <dbReference type="Rhea" id="RHEA:19669"/>
        <dbReference type="ChEBI" id="CHEBI:15377"/>
        <dbReference type="ChEBI" id="CHEBI:15378"/>
        <dbReference type="ChEBI" id="CHEBI:37565"/>
        <dbReference type="ChEBI" id="CHEBI:43474"/>
        <dbReference type="ChEBI" id="CHEBI:58189"/>
    </reaction>
    <physiologicalReaction direction="left-to-right" evidence="8">
        <dbReference type="Rhea" id="RHEA:19670"/>
    </physiologicalReaction>
</comment>
<dbReference type="EMBL" id="PYSW02000014">
    <property type="protein sequence ID" value="KAG2387008.1"/>
    <property type="molecule type" value="Genomic_DNA"/>
</dbReference>
<dbReference type="AlphaFoldDB" id="A0AA88KLU9"/>
<dbReference type="PRINTS" id="PR01162">
    <property type="entry name" value="ALPHATUBULIN"/>
</dbReference>
<keyword evidence="4" id="KW-0378">Hydrolase</keyword>
<evidence type="ECO:0000256" key="5">
    <source>
        <dbReference type="ARBA" id="ARBA00022842"/>
    </source>
</evidence>
<feature type="region of interest" description="Disordered" evidence="9">
    <location>
        <begin position="1"/>
        <end position="40"/>
    </location>
</feature>
<dbReference type="InterPro" id="IPR022042">
    <property type="entry name" value="snRNA-activating_su3"/>
</dbReference>
<evidence type="ECO:0000256" key="1">
    <source>
        <dbReference type="ARBA" id="ARBA00009636"/>
    </source>
</evidence>
<evidence type="ECO:0000256" key="6">
    <source>
        <dbReference type="ARBA" id="ARBA00023134"/>
    </source>
</evidence>
<keyword evidence="6" id="KW-0342">GTP-binding</keyword>
<organism evidence="12 13">
    <name type="scientific">Naegleria lovaniensis</name>
    <name type="common">Amoeba</name>
    <dbReference type="NCBI Taxonomy" id="51637"/>
    <lineage>
        <taxon>Eukaryota</taxon>
        <taxon>Discoba</taxon>
        <taxon>Heterolobosea</taxon>
        <taxon>Tetramitia</taxon>
        <taxon>Eutetramitia</taxon>
        <taxon>Vahlkampfiidae</taxon>
        <taxon>Naegleria</taxon>
    </lineage>
</organism>
<dbReference type="InterPro" id="IPR002452">
    <property type="entry name" value="Alpha_tubulin"/>
</dbReference>
<feature type="compositionally biased region" description="Polar residues" evidence="9">
    <location>
        <begin position="852"/>
        <end position="865"/>
    </location>
</feature>
<dbReference type="PANTHER" id="PTHR11588">
    <property type="entry name" value="TUBULIN"/>
    <property type="match status" value="1"/>
</dbReference>
<comment type="similarity">
    <text evidence="1">Belongs to the tubulin family.</text>
</comment>
<dbReference type="GeneID" id="68094499"/>
<feature type="region of interest" description="Disordered" evidence="9">
    <location>
        <begin position="850"/>
        <end position="873"/>
    </location>
</feature>
<evidence type="ECO:0000259" key="11">
    <source>
        <dbReference type="SMART" id="SM00865"/>
    </source>
</evidence>
<dbReference type="InterPro" id="IPR036525">
    <property type="entry name" value="Tubulin/FtsZ_GTPase_sf"/>
</dbReference>
<keyword evidence="13" id="KW-1185">Reference proteome</keyword>
<dbReference type="Gene3D" id="1.10.287.600">
    <property type="entry name" value="Helix hairpin bin"/>
    <property type="match status" value="1"/>
</dbReference>
<name>A0AA88KLU9_NAELO</name>
<dbReference type="InterPro" id="IPR003008">
    <property type="entry name" value="Tubulin_FtsZ_GTPase"/>
</dbReference>
<evidence type="ECO:0000256" key="3">
    <source>
        <dbReference type="ARBA" id="ARBA00022741"/>
    </source>
</evidence>
<keyword evidence="5" id="KW-0460">Magnesium</keyword>
<dbReference type="PRINTS" id="PR01161">
    <property type="entry name" value="TUBULIN"/>
</dbReference>
<comment type="function">
    <text evidence="7">Tubulin is the major constituent of microtubules, a cylinder consisting of laterally associated linear protofilaments composed of alpha- and beta-tubulin heterodimers. Microtubules grow by the addition of GTP-tubulin dimers to the microtubule end, where a stabilizing cap forms. Below the cap, tubulin dimers are in GDP-bound state, owing to GTPase activity of alpha-tubulin.</text>
</comment>
<dbReference type="InterPro" id="IPR008280">
    <property type="entry name" value="Tub_FtsZ_C"/>
</dbReference>
<evidence type="ECO:0008006" key="14">
    <source>
        <dbReference type="Google" id="ProtNLM"/>
    </source>
</evidence>
<sequence length="873" mass="98942">MSQLASSTDPPPSNTNKTKSKRGRPPKSAQKSNIVPSAPLHNVLEFKQSFSQLLRKEAELLETRPPSLLDTGLLSITDLENTLNNDLQEDMEDEEMEDSQQHHDDTSHLTEVGAESLNEIFENAAVQRPQSKLPHPRTQTLRDLLLSKDLSIKTPEEIIEDAIRKELKRTKGMEDTINMEVPNDVRKVLDVSRIPKLSTIIEEMGESNESERQQIVFSFNDEAKIENAMYLPKRVDNFIAPTEEANYFGKQYKTKNERPASDEALLHVAIYHPVRNTKVKEFIVLGSQKLTELRDCIDCSTDAALLSHVSLYTNSGYFFIENIFYNDMRHENNIDYSENIITWLKSFDNLEGSNSNKTSYSSRRMEDVCFYDLSIRLNEPYIYCHNGNCMHYIVFTEMRLINEKEDVMNIHAYPIRSFQAKPKRRKCGVCEIYQAKYITYKDKHTSDDPSFFCDSCYRQFHYDHTGHLLYGDYEVFEYRYLEPSVVDTVRTGAFKGLFHPETLITGKEDAANNFSRGKYSLGREIVDFVLDKLRKLAERCDSLQGFILNCSIGGGTGSGLGSLLINRMQSDYKTVPKVLVAVLPSPQVSNVIVEPYNAVLSLNELTSNADVCFMMDNEALYDICRRGLDIASPTYFHLNNLISQTFSSLTTGIRFDASLNSDVKSFASNLVPFPRINFLACSYAPLYSPIKAYNEMISVNEITLSAFEAASMMAKFDPRHGKFMAVTLMYRGDIVPKDINASIMVVKSKKTFKFVDWCPTGIKCGLTTQKPSVLPNSIIAQTQRSVCMACNSTAIGEVFKRITDKFDLLYAKRAFIHWFVGEGLESGEMAECRENMAQIIQNYAELNGSDEAATTETSKEPNATANKEAKPSH</sequence>
<evidence type="ECO:0000256" key="9">
    <source>
        <dbReference type="SAM" id="MobiDB-lite"/>
    </source>
</evidence>
<protein>
    <recommendedName>
        <fullName evidence="14">Tubulin alpha chain</fullName>
    </recommendedName>
</protein>
<dbReference type="InterPro" id="IPR000217">
    <property type="entry name" value="Tubulin"/>
</dbReference>
<dbReference type="GO" id="GO:0016787">
    <property type="term" value="F:hydrolase activity"/>
    <property type="evidence" value="ECO:0007669"/>
    <property type="project" value="UniProtKB-KW"/>
</dbReference>
<evidence type="ECO:0000256" key="7">
    <source>
        <dbReference type="ARBA" id="ARBA00034296"/>
    </source>
</evidence>
<dbReference type="SUPFAM" id="SSF52490">
    <property type="entry name" value="Tubulin nucleotide-binding domain-like"/>
    <property type="match status" value="1"/>
</dbReference>
<dbReference type="RefSeq" id="XP_044551000.1">
    <property type="nucleotide sequence ID" value="XM_044691418.1"/>
</dbReference>
<dbReference type="Pfam" id="PF03953">
    <property type="entry name" value="Tubulin_C"/>
    <property type="match status" value="1"/>
</dbReference>
<dbReference type="GO" id="GO:0005874">
    <property type="term" value="C:microtubule"/>
    <property type="evidence" value="ECO:0007669"/>
    <property type="project" value="UniProtKB-KW"/>
</dbReference>
<dbReference type="Gene3D" id="3.30.1330.20">
    <property type="entry name" value="Tubulin/FtsZ, C-terminal domain"/>
    <property type="match status" value="1"/>
</dbReference>
<dbReference type="InterPro" id="IPR037103">
    <property type="entry name" value="Tubulin/FtsZ-like_C"/>
</dbReference>
<evidence type="ECO:0000259" key="10">
    <source>
        <dbReference type="SMART" id="SM00864"/>
    </source>
</evidence>
<feature type="domain" description="Tubulin/FtsZ 2-layer sandwich" evidence="11">
    <location>
        <begin position="659"/>
        <end position="804"/>
    </location>
</feature>
<evidence type="ECO:0000256" key="2">
    <source>
        <dbReference type="ARBA" id="ARBA00022701"/>
    </source>
</evidence>
<dbReference type="GO" id="GO:0005525">
    <property type="term" value="F:GTP binding"/>
    <property type="evidence" value="ECO:0007669"/>
    <property type="project" value="UniProtKB-KW"/>
</dbReference>
<dbReference type="Pfam" id="PF12251">
    <property type="entry name" value="SNAPC3"/>
    <property type="match status" value="1"/>
</dbReference>
<feature type="domain" description="Tubulin/FtsZ GTPase" evidence="10">
    <location>
        <begin position="473"/>
        <end position="657"/>
    </location>
</feature>
<dbReference type="GO" id="GO:0005200">
    <property type="term" value="F:structural constituent of cytoskeleton"/>
    <property type="evidence" value="ECO:0007669"/>
    <property type="project" value="InterPro"/>
</dbReference>
<keyword evidence="2" id="KW-0493">Microtubule</keyword>
<accession>A0AA88KLU9</accession>
<evidence type="ECO:0000313" key="12">
    <source>
        <dbReference type="EMBL" id="KAG2387008.1"/>
    </source>
</evidence>
<dbReference type="Gene3D" id="3.40.50.1440">
    <property type="entry name" value="Tubulin/FtsZ, GTPase domain"/>
    <property type="match status" value="1"/>
</dbReference>
<comment type="caution">
    <text evidence="12">The sequence shown here is derived from an EMBL/GenBank/DDBJ whole genome shotgun (WGS) entry which is preliminary data.</text>
</comment>
<dbReference type="InterPro" id="IPR023123">
    <property type="entry name" value="Tubulin_C"/>
</dbReference>
<reference evidence="12 13" key="1">
    <citation type="journal article" date="2018" name="BMC Genomics">
        <title>The genome of Naegleria lovaniensis, the basis for a comparative approach to unravel pathogenicity factors of the human pathogenic amoeba N. fowleri.</title>
        <authorList>
            <person name="Liechti N."/>
            <person name="Schurch N."/>
            <person name="Bruggmann R."/>
            <person name="Wittwer M."/>
        </authorList>
    </citation>
    <scope>NUCLEOTIDE SEQUENCE [LARGE SCALE GENOMIC DNA]</scope>
    <source>
        <strain evidence="12 13">ATCC 30569</strain>
    </source>
</reference>
<keyword evidence="3" id="KW-0547">Nucleotide-binding</keyword>
<dbReference type="CDD" id="cd02186">
    <property type="entry name" value="alpha_tubulin"/>
    <property type="match status" value="1"/>
</dbReference>
<evidence type="ECO:0000256" key="8">
    <source>
        <dbReference type="ARBA" id="ARBA00049117"/>
    </source>
</evidence>
<gene>
    <name evidence="12" type="ORF">C9374_002043</name>
</gene>
<dbReference type="SMART" id="SM00864">
    <property type="entry name" value="Tubulin"/>
    <property type="match status" value="1"/>
</dbReference>
<dbReference type="PROSITE" id="PS00227">
    <property type="entry name" value="TUBULIN"/>
    <property type="match status" value="1"/>
</dbReference>
<proteinExistence type="inferred from homology"/>
<dbReference type="SMART" id="SM00865">
    <property type="entry name" value="Tubulin_C"/>
    <property type="match status" value="1"/>
</dbReference>
<dbReference type="Pfam" id="PF00091">
    <property type="entry name" value="Tubulin"/>
    <property type="match status" value="1"/>
</dbReference>
<dbReference type="GO" id="GO:0007017">
    <property type="term" value="P:microtubule-based process"/>
    <property type="evidence" value="ECO:0007669"/>
    <property type="project" value="InterPro"/>
</dbReference>
<dbReference type="InterPro" id="IPR018316">
    <property type="entry name" value="Tubulin/FtsZ_2-layer-sand-dom"/>
</dbReference>
<dbReference type="SUPFAM" id="SSF55307">
    <property type="entry name" value="Tubulin C-terminal domain-like"/>
    <property type="match status" value="1"/>
</dbReference>